<dbReference type="PANTHER" id="PTHR38445">
    <property type="entry name" value="HTH-TYPE TRANSCRIPTIONAL REPRESSOR YTRA"/>
    <property type="match status" value="1"/>
</dbReference>
<organism evidence="5 6">
    <name type="scientific">Raoultibacter massiliensis</name>
    <dbReference type="NCBI Taxonomy" id="1852371"/>
    <lineage>
        <taxon>Bacteria</taxon>
        <taxon>Bacillati</taxon>
        <taxon>Actinomycetota</taxon>
        <taxon>Coriobacteriia</taxon>
        <taxon>Eggerthellales</taxon>
        <taxon>Eggerthellaceae</taxon>
        <taxon>Raoultibacter</taxon>
    </lineage>
</organism>
<dbReference type="SUPFAM" id="SSF46785">
    <property type="entry name" value="Winged helix' DNA-binding domain"/>
    <property type="match status" value="1"/>
</dbReference>
<protein>
    <submittedName>
        <fullName evidence="5">GntR family transcriptional regulator</fullName>
    </submittedName>
</protein>
<name>A0ABV1JET7_9ACTN</name>
<dbReference type="Proteomes" id="UP001487305">
    <property type="component" value="Unassembled WGS sequence"/>
</dbReference>
<dbReference type="Gene3D" id="1.10.10.10">
    <property type="entry name" value="Winged helix-like DNA-binding domain superfamily/Winged helix DNA-binding domain"/>
    <property type="match status" value="1"/>
</dbReference>
<dbReference type="SMART" id="SM00345">
    <property type="entry name" value="HTH_GNTR"/>
    <property type="match status" value="1"/>
</dbReference>
<dbReference type="RefSeq" id="WP_102373998.1">
    <property type="nucleotide sequence ID" value="NZ_JBBNOP010000010.1"/>
</dbReference>
<dbReference type="PROSITE" id="PS50949">
    <property type="entry name" value="HTH_GNTR"/>
    <property type="match status" value="1"/>
</dbReference>
<comment type="caution">
    <text evidence="5">The sequence shown here is derived from an EMBL/GenBank/DDBJ whole genome shotgun (WGS) entry which is preliminary data.</text>
</comment>
<dbReference type="InterPro" id="IPR036388">
    <property type="entry name" value="WH-like_DNA-bd_sf"/>
</dbReference>
<evidence type="ECO:0000313" key="5">
    <source>
        <dbReference type="EMBL" id="MEQ3363611.1"/>
    </source>
</evidence>
<gene>
    <name evidence="5" type="ORF">AAA083_11565</name>
</gene>
<sequence>MDIIITNSSGKPIYEQITSQMKDLILSGVLAEGQQLPSIRALASDLRISVITTKRAYADLEAQGFIETVQGKGSFVAGGNLELLREERLRRVEELLSQAIDEARSADIEATDLIDMLTLLIESNDHEQLA</sequence>
<keyword evidence="3" id="KW-0804">Transcription</keyword>
<evidence type="ECO:0000313" key="6">
    <source>
        <dbReference type="Proteomes" id="UP001487305"/>
    </source>
</evidence>
<reference evidence="5 6" key="1">
    <citation type="submission" date="2024-04" db="EMBL/GenBank/DDBJ databases">
        <title>Human intestinal bacterial collection.</title>
        <authorList>
            <person name="Pauvert C."/>
            <person name="Hitch T.C.A."/>
            <person name="Clavel T."/>
        </authorList>
    </citation>
    <scope>NUCLEOTIDE SEQUENCE [LARGE SCALE GENOMIC DNA]</scope>
    <source>
        <strain evidence="5 6">CLA-KB-H42</strain>
    </source>
</reference>
<keyword evidence="6" id="KW-1185">Reference proteome</keyword>
<evidence type="ECO:0000256" key="1">
    <source>
        <dbReference type="ARBA" id="ARBA00023015"/>
    </source>
</evidence>
<dbReference type="InterPro" id="IPR000524">
    <property type="entry name" value="Tscrpt_reg_HTH_GntR"/>
</dbReference>
<dbReference type="EMBL" id="JBBNOP010000010">
    <property type="protein sequence ID" value="MEQ3363611.1"/>
    <property type="molecule type" value="Genomic_DNA"/>
</dbReference>
<keyword evidence="2" id="KW-0238">DNA-binding</keyword>
<dbReference type="InterPro" id="IPR036390">
    <property type="entry name" value="WH_DNA-bd_sf"/>
</dbReference>
<accession>A0ABV1JET7</accession>
<proteinExistence type="predicted"/>
<dbReference type="Pfam" id="PF00392">
    <property type="entry name" value="GntR"/>
    <property type="match status" value="1"/>
</dbReference>
<dbReference type="CDD" id="cd07377">
    <property type="entry name" value="WHTH_GntR"/>
    <property type="match status" value="1"/>
</dbReference>
<keyword evidence="1" id="KW-0805">Transcription regulation</keyword>
<evidence type="ECO:0000256" key="2">
    <source>
        <dbReference type="ARBA" id="ARBA00023125"/>
    </source>
</evidence>
<feature type="domain" description="HTH gntR-type" evidence="4">
    <location>
        <begin position="11"/>
        <end position="79"/>
    </location>
</feature>
<evidence type="ECO:0000259" key="4">
    <source>
        <dbReference type="PROSITE" id="PS50949"/>
    </source>
</evidence>
<evidence type="ECO:0000256" key="3">
    <source>
        <dbReference type="ARBA" id="ARBA00023163"/>
    </source>
</evidence>
<dbReference type="PANTHER" id="PTHR38445:SF7">
    <property type="entry name" value="GNTR-FAMILY TRANSCRIPTIONAL REGULATOR"/>
    <property type="match status" value="1"/>
</dbReference>